<dbReference type="AlphaFoldDB" id="A0A1H8LZ68"/>
<dbReference type="GO" id="GO:0012505">
    <property type="term" value="C:endomembrane system"/>
    <property type="evidence" value="ECO:0007669"/>
    <property type="project" value="UniProtKB-SubCell"/>
</dbReference>
<feature type="domain" description="NADH:quinone oxidoreductase/Mrp antiporter transmembrane" evidence="8">
    <location>
        <begin position="114"/>
        <end position="391"/>
    </location>
</feature>
<dbReference type="InterPro" id="IPR001750">
    <property type="entry name" value="ND/Mrp_TM"/>
</dbReference>
<evidence type="ECO:0000256" key="4">
    <source>
        <dbReference type="ARBA" id="ARBA00022989"/>
    </source>
</evidence>
<keyword evidence="9" id="KW-0830">Ubiquinone</keyword>
<comment type="function">
    <text evidence="1">NDH-1 shuttles electrons from NADH, via FMN and iron-sulfur (Fe-S) centers, to quinones in the respiratory chain. The immediate electron acceptor for the enzyme in this species is believed to be ubiquinone. Couples the redox reaction to proton translocation (for every two electrons transferred, four hydrogen ions are translocated across the cytoplasmic membrane), and thus conserves the redox energy in a proton gradient.</text>
</comment>
<feature type="transmembrane region" description="Helical" evidence="7">
    <location>
        <begin position="97"/>
        <end position="115"/>
    </location>
</feature>
<evidence type="ECO:0000256" key="6">
    <source>
        <dbReference type="RuleBase" id="RU000320"/>
    </source>
</evidence>
<evidence type="ECO:0000256" key="2">
    <source>
        <dbReference type="ARBA" id="ARBA00004127"/>
    </source>
</evidence>
<protein>
    <submittedName>
        <fullName evidence="9">NADH:ubiquinone oxidoreductase subunit 5 (Chain L)/Multisubunit Na+/H+ antiporter, MnhA subunit</fullName>
    </submittedName>
</protein>
<feature type="transmembrane region" description="Helical" evidence="7">
    <location>
        <begin position="307"/>
        <end position="327"/>
    </location>
</feature>
<accession>A0A1H8LZ68</accession>
<reference evidence="10" key="1">
    <citation type="submission" date="2016-10" db="EMBL/GenBank/DDBJ databases">
        <authorList>
            <person name="Varghese N."/>
            <person name="Submissions S."/>
        </authorList>
    </citation>
    <scope>NUCLEOTIDE SEQUENCE [LARGE SCALE GENOMIC DNA]</scope>
    <source>
        <strain evidence="10">DSM 26893</strain>
    </source>
</reference>
<feature type="transmembrane region" description="Helical" evidence="7">
    <location>
        <begin position="422"/>
        <end position="441"/>
    </location>
</feature>
<dbReference type="Gene3D" id="1.20.5.2700">
    <property type="match status" value="1"/>
</dbReference>
<feature type="transmembrane region" description="Helical" evidence="7">
    <location>
        <begin position="339"/>
        <end position="361"/>
    </location>
</feature>
<proteinExistence type="predicted"/>
<evidence type="ECO:0000256" key="5">
    <source>
        <dbReference type="ARBA" id="ARBA00023136"/>
    </source>
</evidence>
<dbReference type="RefSeq" id="WP_091846748.1">
    <property type="nucleotide sequence ID" value="NZ_FOCM01000012.1"/>
</dbReference>
<feature type="transmembrane region" description="Helical" evidence="7">
    <location>
        <begin position="59"/>
        <end position="85"/>
    </location>
</feature>
<feature type="transmembrane region" description="Helical" evidence="7">
    <location>
        <begin position="184"/>
        <end position="202"/>
    </location>
</feature>
<evidence type="ECO:0000313" key="9">
    <source>
        <dbReference type="EMBL" id="SEO10444.1"/>
    </source>
</evidence>
<dbReference type="Proteomes" id="UP000199372">
    <property type="component" value="Unassembled WGS sequence"/>
</dbReference>
<dbReference type="GO" id="GO:0003954">
    <property type="term" value="F:NADH dehydrogenase activity"/>
    <property type="evidence" value="ECO:0007669"/>
    <property type="project" value="TreeGrafter"/>
</dbReference>
<dbReference type="GO" id="GO:0015990">
    <property type="term" value="P:electron transport coupled proton transport"/>
    <property type="evidence" value="ECO:0007669"/>
    <property type="project" value="TreeGrafter"/>
</dbReference>
<keyword evidence="5 7" id="KW-0472">Membrane</keyword>
<dbReference type="GO" id="GO:0042773">
    <property type="term" value="P:ATP synthesis coupled electron transport"/>
    <property type="evidence" value="ECO:0007669"/>
    <property type="project" value="InterPro"/>
</dbReference>
<feature type="transmembrane region" description="Helical" evidence="7">
    <location>
        <begin position="381"/>
        <end position="401"/>
    </location>
</feature>
<keyword evidence="3 6" id="KW-0812">Transmembrane</keyword>
<dbReference type="PANTHER" id="PTHR42829">
    <property type="entry name" value="NADH-UBIQUINONE OXIDOREDUCTASE CHAIN 5"/>
    <property type="match status" value="1"/>
</dbReference>
<dbReference type="GO" id="GO:0016020">
    <property type="term" value="C:membrane"/>
    <property type="evidence" value="ECO:0007669"/>
    <property type="project" value="UniProtKB-SubCell"/>
</dbReference>
<organism evidence="9 10">
    <name type="scientific">Palleronia pelagia</name>
    <dbReference type="NCBI Taxonomy" id="387096"/>
    <lineage>
        <taxon>Bacteria</taxon>
        <taxon>Pseudomonadati</taxon>
        <taxon>Pseudomonadota</taxon>
        <taxon>Alphaproteobacteria</taxon>
        <taxon>Rhodobacterales</taxon>
        <taxon>Roseobacteraceae</taxon>
        <taxon>Palleronia</taxon>
    </lineage>
</organism>
<feature type="transmembrane region" description="Helical" evidence="7">
    <location>
        <begin position="253"/>
        <end position="274"/>
    </location>
</feature>
<feature type="transmembrane region" description="Helical" evidence="7">
    <location>
        <begin position="121"/>
        <end position="139"/>
    </location>
</feature>
<dbReference type="PRINTS" id="PR01434">
    <property type="entry name" value="NADHDHGNASE5"/>
</dbReference>
<keyword evidence="4 7" id="KW-1133">Transmembrane helix</keyword>
<dbReference type="Pfam" id="PF00361">
    <property type="entry name" value="Proton_antipo_M"/>
    <property type="match status" value="1"/>
</dbReference>
<evidence type="ECO:0000256" key="1">
    <source>
        <dbReference type="ARBA" id="ARBA00002378"/>
    </source>
</evidence>
<evidence type="ECO:0000256" key="3">
    <source>
        <dbReference type="ARBA" id="ARBA00022692"/>
    </source>
</evidence>
<feature type="transmembrane region" description="Helical" evidence="7">
    <location>
        <begin position="281"/>
        <end position="301"/>
    </location>
</feature>
<dbReference type="EMBL" id="FOCM01000012">
    <property type="protein sequence ID" value="SEO10444.1"/>
    <property type="molecule type" value="Genomic_DNA"/>
</dbReference>
<dbReference type="OrthoDB" id="9811798at2"/>
<evidence type="ECO:0000313" key="10">
    <source>
        <dbReference type="Proteomes" id="UP000199372"/>
    </source>
</evidence>
<keyword evidence="10" id="KW-1185">Reference proteome</keyword>
<gene>
    <name evidence="9" type="ORF">SAMN04488011_11245</name>
</gene>
<sequence length="641" mass="65157">MIWALAYLPVLAGLAIWAIGGTRARLATLGAGAAAATLALALISGDQTGRFVWSELLVLQAALPPLAHATALLVPAILLPITLYAASHEDGRGLPRLIGLMLVFTGGMELVIIAADLVTLLIGWEIVGACSWALIGHKWRQQEPGLSANFAFVLARTGDLGLFIALMATVTATGSASYGALGTLYGWPLTLAAFGLLLAAVSKAGQVPFAPWLFRAMDGPTSVSALLHSATMVAAGAYILARLHPQLSAAPGFGPAAMVIGLATAILGGVVALRQTHAKKLLAGSTSAQMGLMIATIGAGFPGVAVLHLIVHAATKAALFCAAGVAHRVTDTFDLRRMGLARALPATTALTVIAALSLAAVPPLSGGWSKEEMVKALEHAGPFWAAAIILAGGLSAAYATRFAIAAFGPGEDRDSTVKRGELAGLALLSGAVLALSALWWPPVHDVVAARIGADLPEGSRLGLLASLAAVAFGILAGLRAARSDTEAPAMEWLGLPALYEHGLIRPFHALAIMAARADDRVIDLIPRGAATVAIFLADGLSRADDDTLDGLAPGAAGAAMSTGGQIWRGAVGTAVRATSGLAALGAGLGERLSDLIPTGSGRIAGMAGADLRRLQTGLAHHYYTILVAGFALAVALLIFGG</sequence>
<feature type="transmembrane region" description="Helical" evidence="7">
    <location>
        <begin position="461"/>
        <end position="481"/>
    </location>
</feature>
<name>A0A1H8LZ68_9RHOB</name>
<dbReference type="InterPro" id="IPR003945">
    <property type="entry name" value="NU5C-like"/>
</dbReference>
<dbReference type="PANTHER" id="PTHR42829:SF2">
    <property type="entry name" value="NADH-UBIQUINONE OXIDOREDUCTASE CHAIN 5"/>
    <property type="match status" value="1"/>
</dbReference>
<comment type="subcellular location">
    <subcellularLocation>
        <location evidence="2">Endomembrane system</location>
        <topology evidence="2">Multi-pass membrane protein</topology>
    </subcellularLocation>
    <subcellularLocation>
        <location evidence="6">Membrane</location>
        <topology evidence="6">Multi-pass membrane protein</topology>
    </subcellularLocation>
</comment>
<evidence type="ECO:0000259" key="8">
    <source>
        <dbReference type="Pfam" id="PF00361"/>
    </source>
</evidence>
<feature type="transmembrane region" description="Helical" evidence="7">
    <location>
        <begin position="622"/>
        <end position="640"/>
    </location>
</feature>
<feature type="transmembrane region" description="Helical" evidence="7">
    <location>
        <begin position="223"/>
        <end position="241"/>
    </location>
</feature>
<dbReference type="GO" id="GO:0008137">
    <property type="term" value="F:NADH dehydrogenase (ubiquinone) activity"/>
    <property type="evidence" value="ECO:0007669"/>
    <property type="project" value="InterPro"/>
</dbReference>
<evidence type="ECO:0000256" key="7">
    <source>
        <dbReference type="SAM" id="Phobius"/>
    </source>
</evidence>